<dbReference type="eggNOG" id="COG4258">
    <property type="taxonomic scope" value="Bacteria"/>
</dbReference>
<feature type="transmembrane region" description="Helical" evidence="6">
    <location>
        <begin position="314"/>
        <end position="335"/>
    </location>
</feature>
<keyword evidence="9" id="KW-1185">Reference proteome</keyword>
<keyword evidence="5 6" id="KW-0472">Membrane</keyword>
<feature type="transmembrane region" description="Helical" evidence="6">
    <location>
        <begin position="381"/>
        <end position="403"/>
    </location>
</feature>
<feature type="transmembrane region" description="Helical" evidence="6">
    <location>
        <begin position="759"/>
        <end position="778"/>
    </location>
</feature>
<sequence length="782" mass="83166">MTPVRGIQTCYAWLARHRKRMYLLCLALLVLCGAIMFKLQVRDDVGIMLPDSGSLQRSLALMDMTPFARTVFIELQASSDAGGGEALLAVAKTVAARLQPPHFSPVLPDSQTIPAPGKLMRLLPALVDADDMAALKARVTPEAMAQRMAGNYTTLLGMNGMLAKRFIQADPLGFLEILLAKWNRLQVFGGAQVRDGFLLKPDGRSLLMMLKTDVSVTDAGQSETLMKEVDAALQSLPVGMDATVLSGHRYALANAGTIKSDLRRVFAASGLGLLLIFMVFIRSRDVLWMALLPGAVLVIAGAVLAGCYDAVSGITLGFGAVLLGITVDFALHVWFALRHADGSPGQAVARVARPVLYGAATSMGAFAALLTSDISGIRQLAVFALVGLISGLALALLVLPHLVRPAVVRSSAPLQAGACRWNLPLAALVIAVLGLGIWAGSGVGIDRQLRSVGMFPEELQQAEQRIRRNWGGARDSAVLFAEGATLDQALERNHQLAEVLAKQLPHSGVVSLDPLWPPPEVQRVNRERWARFIAKHGSAIASELPVAAAGYGFSAQAFAPFLRFLSESPALLDADIFDRAGVAGLNGLLHVAHDARQYVLTLLPDTPEVQRMAASGALPQGVILVSNQALGRMLGRGISKDFILFICVACSCMFLLLLLFFRRMEFTLLAMVPLLSGIVAVLVLMRLSGGSFNLFNVVALPLVIGLGADYGIFMVCKLRSGADLGTSRAVLVSGLTTVAGFGALVLARHPGLHTLGCTVLVGVGMAIPVALLLLPALYRRTT</sequence>
<dbReference type="HOGENOM" id="CLU_003055_1_0_7"/>
<reference evidence="8 9" key="2">
    <citation type="journal article" date="2012" name="BMC Genomics">
        <title>The genome of Pelobacter carbinolicus reveals surprising metabolic capabilities and physiological features.</title>
        <authorList>
            <person name="Aklujkar M."/>
            <person name="Haveman S.A."/>
            <person name="Didonato R.Jr."/>
            <person name="Chertkov O."/>
            <person name="Han C.S."/>
            <person name="Land M.L."/>
            <person name="Brown P."/>
            <person name="Lovley D.R."/>
        </authorList>
    </citation>
    <scope>NUCLEOTIDE SEQUENCE [LARGE SCALE GENOMIC DNA]</scope>
    <source>
        <strain evidence="9">DSM 2380 / NBRC 103641 / GraBd1</strain>
    </source>
</reference>
<dbReference type="Proteomes" id="UP000002534">
    <property type="component" value="Chromosome"/>
</dbReference>
<dbReference type="RefSeq" id="WP_011342436.1">
    <property type="nucleotide sequence ID" value="NC_007498.2"/>
</dbReference>
<feature type="transmembrane region" description="Helical" evidence="6">
    <location>
        <begin position="694"/>
        <end position="715"/>
    </location>
</feature>
<protein>
    <submittedName>
        <fullName evidence="8">Exporter, putative</fullName>
    </submittedName>
</protein>
<reference evidence="9" key="1">
    <citation type="submission" date="2005-10" db="EMBL/GenBank/DDBJ databases">
        <title>Complete sequence of Pelobacter carbinolicus DSM 2380.</title>
        <authorList>
            <person name="Copeland A."/>
            <person name="Lucas S."/>
            <person name="Lapidus A."/>
            <person name="Barry K."/>
            <person name="Detter J.C."/>
            <person name="Glavina T."/>
            <person name="Hammon N."/>
            <person name="Israni S."/>
            <person name="Pitluck S."/>
            <person name="Chertkov O."/>
            <person name="Schmutz J."/>
            <person name="Larimer F."/>
            <person name="Land M."/>
            <person name="Kyrpides N."/>
            <person name="Ivanova N."/>
            <person name="Richardson P."/>
        </authorList>
    </citation>
    <scope>NUCLEOTIDE SEQUENCE [LARGE SCALE GENOMIC DNA]</scope>
    <source>
        <strain evidence="9">DSM 2380 / NBRC 103641 / GraBd1</strain>
    </source>
</reference>
<keyword evidence="4 6" id="KW-1133">Transmembrane helix</keyword>
<evidence type="ECO:0000256" key="5">
    <source>
        <dbReference type="ARBA" id="ARBA00023136"/>
    </source>
</evidence>
<dbReference type="Pfam" id="PF03176">
    <property type="entry name" value="MMPL"/>
    <property type="match status" value="1"/>
</dbReference>
<dbReference type="OrthoDB" id="9780358at2"/>
<organism evidence="8 9">
    <name type="scientific">Syntrophotalea carbinolica (strain DSM 2380 / NBRC 103641 / GraBd1)</name>
    <name type="common">Pelobacter carbinolicus</name>
    <dbReference type="NCBI Taxonomy" id="338963"/>
    <lineage>
        <taxon>Bacteria</taxon>
        <taxon>Pseudomonadati</taxon>
        <taxon>Thermodesulfobacteriota</taxon>
        <taxon>Desulfuromonadia</taxon>
        <taxon>Desulfuromonadales</taxon>
        <taxon>Syntrophotaleaceae</taxon>
        <taxon>Syntrophotalea</taxon>
    </lineage>
</organism>
<feature type="transmembrane region" description="Helical" evidence="6">
    <location>
        <begin position="355"/>
        <end position="374"/>
    </location>
</feature>
<dbReference type="AlphaFoldDB" id="Q3A164"/>
<evidence type="ECO:0000256" key="3">
    <source>
        <dbReference type="ARBA" id="ARBA00022692"/>
    </source>
</evidence>
<feature type="transmembrane region" description="Helical" evidence="6">
    <location>
        <begin position="727"/>
        <end position="747"/>
    </location>
</feature>
<keyword evidence="3 6" id="KW-0812">Transmembrane</keyword>
<dbReference type="PANTHER" id="PTHR33406">
    <property type="entry name" value="MEMBRANE PROTEIN MJ1562-RELATED"/>
    <property type="match status" value="1"/>
</dbReference>
<evidence type="ECO:0000259" key="7">
    <source>
        <dbReference type="Pfam" id="PF03176"/>
    </source>
</evidence>
<feature type="domain" description="Membrane transport protein MMPL" evidence="7">
    <location>
        <begin position="627"/>
        <end position="777"/>
    </location>
</feature>
<evidence type="ECO:0000256" key="4">
    <source>
        <dbReference type="ARBA" id="ARBA00022989"/>
    </source>
</evidence>
<evidence type="ECO:0000256" key="1">
    <source>
        <dbReference type="ARBA" id="ARBA00004651"/>
    </source>
</evidence>
<evidence type="ECO:0000256" key="6">
    <source>
        <dbReference type="SAM" id="Phobius"/>
    </source>
</evidence>
<feature type="transmembrane region" description="Helical" evidence="6">
    <location>
        <begin position="287"/>
        <end position="307"/>
    </location>
</feature>
<gene>
    <name evidence="8" type="ordered locus">Pcar_2657</name>
</gene>
<dbReference type="PANTHER" id="PTHR33406:SF13">
    <property type="entry name" value="MEMBRANE PROTEIN YDFJ"/>
    <property type="match status" value="1"/>
</dbReference>
<evidence type="ECO:0000313" key="8">
    <source>
        <dbReference type="EMBL" id="ABA89893.1"/>
    </source>
</evidence>
<dbReference type="InterPro" id="IPR050545">
    <property type="entry name" value="Mycobact_MmpL"/>
</dbReference>
<name>Q3A164_SYNC1</name>
<dbReference type="GO" id="GO:0005886">
    <property type="term" value="C:plasma membrane"/>
    <property type="evidence" value="ECO:0007669"/>
    <property type="project" value="UniProtKB-SubCell"/>
</dbReference>
<feature type="transmembrane region" description="Helical" evidence="6">
    <location>
        <begin position="265"/>
        <end position="281"/>
    </location>
</feature>
<feature type="transmembrane region" description="Helical" evidence="6">
    <location>
        <begin position="667"/>
        <end position="687"/>
    </location>
</feature>
<dbReference type="InterPro" id="IPR004869">
    <property type="entry name" value="MMPL_dom"/>
</dbReference>
<dbReference type="EMBL" id="CP000142">
    <property type="protein sequence ID" value="ABA89893.1"/>
    <property type="molecule type" value="Genomic_DNA"/>
</dbReference>
<dbReference type="KEGG" id="pca:Pcar_2657"/>
<comment type="subcellular location">
    <subcellularLocation>
        <location evidence="1">Cell membrane</location>
        <topology evidence="1">Multi-pass membrane protein</topology>
    </subcellularLocation>
</comment>
<feature type="transmembrane region" description="Helical" evidence="6">
    <location>
        <begin position="423"/>
        <end position="445"/>
    </location>
</feature>
<feature type="transmembrane region" description="Helical" evidence="6">
    <location>
        <begin position="642"/>
        <end position="661"/>
    </location>
</feature>
<dbReference type="Gene3D" id="1.20.1640.10">
    <property type="entry name" value="Multidrug efflux transporter AcrB transmembrane domain"/>
    <property type="match status" value="2"/>
</dbReference>
<keyword evidence="2" id="KW-1003">Cell membrane</keyword>
<dbReference type="SUPFAM" id="SSF82866">
    <property type="entry name" value="Multidrug efflux transporter AcrB transmembrane domain"/>
    <property type="match status" value="2"/>
</dbReference>
<proteinExistence type="predicted"/>
<dbReference type="STRING" id="338963.Pcar_2657"/>
<feature type="transmembrane region" description="Helical" evidence="6">
    <location>
        <begin position="21"/>
        <end position="39"/>
    </location>
</feature>
<accession>Q3A164</accession>
<evidence type="ECO:0000313" key="9">
    <source>
        <dbReference type="Proteomes" id="UP000002534"/>
    </source>
</evidence>
<evidence type="ECO:0000256" key="2">
    <source>
        <dbReference type="ARBA" id="ARBA00022475"/>
    </source>
</evidence>